<proteinExistence type="predicted"/>
<evidence type="ECO:0000313" key="2">
    <source>
        <dbReference type="Proteomes" id="UP000073492"/>
    </source>
</evidence>
<keyword evidence="2" id="KW-1185">Reference proteome</keyword>
<reference evidence="1 2" key="1">
    <citation type="submission" date="2015-07" db="EMBL/GenBank/DDBJ databases">
        <title>Comparative genomics of the Sigatoka disease complex on banana suggests a link between parallel evolutionary changes in Pseudocercospora fijiensis and Pseudocercospora eumusae and increased virulence on the banana host.</title>
        <authorList>
            <person name="Chang T.-C."/>
            <person name="Salvucci A."/>
            <person name="Crous P.W."/>
            <person name="Stergiopoulos I."/>
        </authorList>
    </citation>
    <scope>NUCLEOTIDE SEQUENCE [LARGE SCALE GENOMIC DNA]</scope>
    <source>
        <strain evidence="1 2">CBS 116634</strain>
    </source>
</reference>
<dbReference type="EMBL" id="LFZO01000559">
    <property type="protein sequence ID" value="KXT06000.1"/>
    <property type="molecule type" value="Genomic_DNA"/>
</dbReference>
<dbReference type="AlphaFoldDB" id="A0A139HU52"/>
<accession>A0A139HU52</accession>
<name>A0A139HU52_9PEZI</name>
<comment type="caution">
    <text evidence="1">The sequence shown here is derived from an EMBL/GenBank/DDBJ whole genome shotgun (WGS) entry which is preliminary data.</text>
</comment>
<evidence type="ECO:0000313" key="1">
    <source>
        <dbReference type="EMBL" id="KXT06000.1"/>
    </source>
</evidence>
<organism evidence="1 2">
    <name type="scientific">Pseudocercospora musae</name>
    <dbReference type="NCBI Taxonomy" id="113226"/>
    <lineage>
        <taxon>Eukaryota</taxon>
        <taxon>Fungi</taxon>
        <taxon>Dikarya</taxon>
        <taxon>Ascomycota</taxon>
        <taxon>Pezizomycotina</taxon>
        <taxon>Dothideomycetes</taxon>
        <taxon>Dothideomycetidae</taxon>
        <taxon>Mycosphaerellales</taxon>
        <taxon>Mycosphaerellaceae</taxon>
        <taxon>Pseudocercospora</taxon>
    </lineage>
</organism>
<protein>
    <submittedName>
        <fullName evidence="1">Uncharacterized protein</fullName>
    </submittedName>
</protein>
<dbReference type="Proteomes" id="UP000073492">
    <property type="component" value="Unassembled WGS sequence"/>
</dbReference>
<gene>
    <name evidence="1" type="ORF">AC579_6049</name>
</gene>
<sequence>MRSEVRHELLRATVVQMLLRLAAPISEQVGLHIASLLHAAANGSDTATFSCLRLAPQFSHCDSCQHASLHRSSIITLNSNPLPRDLLLLVVLSQNTQHIDMTSAPERPKPTLTLLRGGPVLYTMLLADAHRDLEPRLSHSYHLTYTLLVVFNFCRRREPALTKRPKAFDQHRFVIVDGAPVGRLLLEMFMPHDSFRAPAYMDLAKEMRSGLSFPYHRSRYQYGYGTTADDDVAVDECSALLNIAKCSAWLNAIDSGAAVETYVA</sequence>